<keyword evidence="2" id="KW-1185">Reference proteome</keyword>
<evidence type="ECO:0000313" key="2">
    <source>
        <dbReference type="Proteomes" id="UP000821845"/>
    </source>
</evidence>
<protein>
    <submittedName>
        <fullName evidence="1">Uncharacterized protein</fullName>
    </submittedName>
</protein>
<proteinExistence type="predicted"/>
<dbReference type="EMBL" id="CM023486">
    <property type="protein sequence ID" value="KAH6929366.1"/>
    <property type="molecule type" value="Genomic_DNA"/>
</dbReference>
<sequence>MFADIEASTLDVPTVYQRHYRSPAAATTAYERCCASAAVLMRRPPYPEVATAAFYPSDDVQLACSTLADHHRPTPSYATYDRSYVDAPPSSFLYGTAAYDCVYGDCPDCAESGYSPAPCGSRSPAGADDDDAKSSSVGCPSQTSPAMLRRTSSVARKRSLSQAELERRRCLANHQERRRMHRLNSALDRLRSTIPARLQNGSRRLSKIKTLKMAINYILELKTVLGPTTVSGAGGGVACAPAPLSWN</sequence>
<accession>A0ACB7S5P6</accession>
<evidence type="ECO:0000313" key="1">
    <source>
        <dbReference type="EMBL" id="KAH6929366.1"/>
    </source>
</evidence>
<dbReference type="Proteomes" id="UP000821845">
    <property type="component" value="Chromosome 6"/>
</dbReference>
<comment type="caution">
    <text evidence="1">The sequence shown here is derived from an EMBL/GenBank/DDBJ whole genome shotgun (WGS) entry which is preliminary data.</text>
</comment>
<organism evidence="1 2">
    <name type="scientific">Hyalomma asiaticum</name>
    <name type="common">Tick</name>
    <dbReference type="NCBI Taxonomy" id="266040"/>
    <lineage>
        <taxon>Eukaryota</taxon>
        <taxon>Metazoa</taxon>
        <taxon>Ecdysozoa</taxon>
        <taxon>Arthropoda</taxon>
        <taxon>Chelicerata</taxon>
        <taxon>Arachnida</taxon>
        <taxon>Acari</taxon>
        <taxon>Parasitiformes</taxon>
        <taxon>Ixodida</taxon>
        <taxon>Ixodoidea</taxon>
        <taxon>Ixodidae</taxon>
        <taxon>Hyalomminae</taxon>
        <taxon>Hyalomma</taxon>
    </lineage>
</organism>
<gene>
    <name evidence="1" type="ORF">HPB50_026848</name>
</gene>
<name>A0ACB7S5P6_HYAAI</name>
<reference evidence="1" key="1">
    <citation type="submission" date="2020-05" db="EMBL/GenBank/DDBJ databases">
        <title>Large-scale comparative analyses of tick genomes elucidate their genetic diversity and vector capacities.</title>
        <authorList>
            <person name="Jia N."/>
            <person name="Wang J."/>
            <person name="Shi W."/>
            <person name="Du L."/>
            <person name="Sun Y."/>
            <person name="Zhan W."/>
            <person name="Jiang J."/>
            <person name="Wang Q."/>
            <person name="Zhang B."/>
            <person name="Ji P."/>
            <person name="Sakyi L.B."/>
            <person name="Cui X."/>
            <person name="Yuan T."/>
            <person name="Jiang B."/>
            <person name="Yang W."/>
            <person name="Lam T.T.-Y."/>
            <person name="Chang Q."/>
            <person name="Ding S."/>
            <person name="Wang X."/>
            <person name="Zhu J."/>
            <person name="Ruan X."/>
            <person name="Zhao L."/>
            <person name="Wei J."/>
            <person name="Que T."/>
            <person name="Du C."/>
            <person name="Cheng J."/>
            <person name="Dai P."/>
            <person name="Han X."/>
            <person name="Huang E."/>
            <person name="Gao Y."/>
            <person name="Liu J."/>
            <person name="Shao H."/>
            <person name="Ye R."/>
            <person name="Li L."/>
            <person name="Wei W."/>
            <person name="Wang X."/>
            <person name="Wang C."/>
            <person name="Yang T."/>
            <person name="Huo Q."/>
            <person name="Li W."/>
            <person name="Guo W."/>
            <person name="Chen H."/>
            <person name="Zhou L."/>
            <person name="Ni X."/>
            <person name="Tian J."/>
            <person name="Zhou Y."/>
            <person name="Sheng Y."/>
            <person name="Liu T."/>
            <person name="Pan Y."/>
            <person name="Xia L."/>
            <person name="Li J."/>
            <person name="Zhao F."/>
            <person name="Cao W."/>
        </authorList>
    </citation>
    <scope>NUCLEOTIDE SEQUENCE</scope>
    <source>
        <strain evidence="1">Hyas-2018</strain>
    </source>
</reference>